<dbReference type="PIRSF" id="PIRSF005788">
    <property type="entry name" value="NifK"/>
    <property type="match status" value="1"/>
</dbReference>
<dbReference type="eggNOG" id="ENOG502ZBN7">
    <property type="taxonomic scope" value="Bacteria"/>
</dbReference>
<dbReference type="STRING" id="653733.Selin_0269"/>
<protein>
    <recommendedName>
        <fullName evidence="3">Nitrogen fixation protein</fullName>
    </recommendedName>
</protein>
<keyword evidence="2" id="KW-1185">Reference proteome</keyword>
<dbReference type="Pfam" id="PF03270">
    <property type="entry name" value="DUF269"/>
    <property type="match status" value="1"/>
</dbReference>
<evidence type="ECO:0008006" key="3">
    <source>
        <dbReference type="Google" id="ProtNLM"/>
    </source>
</evidence>
<proteinExistence type="predicted"/>
<sequence length="141" mass="16044">MTSSVPFFTSLVEKLRSYDSYGSWKNKTDAQIVQPLIKTKEDKKQIDTNTAPDQRHLWFVRMFFEAVALAAEKRTGAMMVVALDINFEGFGRALIFHEERILLHRSLRNVQKFGFASLEELTGEGEKLVAIIGERFADSGN</sequence>
<dbReference type="Gene3D" id="1.10.3100.20">
    <property type="entry name" value="Protein of unknown function DUF269"/>
    <property type="match status" value="1"/>
</dbReference>
<dbReference type="KEGG" id="din:Selin_0269"/>
<accession>E6W6M5</accession>
<dbReference type="InterPro" id="IPR004952">
    <property type="entry name" value="NifX-assoc_nitrogen_fix"/>
</dbReference>
<name>E6W6M5_DESIS</name>
<gene>
    <name evidence="1" type="ordered locus">Selin_0269</name>
</gene>
<dbReference type="AlphaFoldDB" id="E6W6M5"/>
<reference evidence="1 2" key="1">
    <citation type="submission" date="2010-12" db="EMBL/GenBank/DDBJ databases">
        <title>Complete sequence of Desulfurispirillum indicum S5.</title>
        <authorList>
            <consortium name="US DOE Joint Genome Institute"/>
            <person name="Lucas S."/>
            <person name="Copeland A."/>
            <person name="Lapidus A."/>
            <person name="Cheng J.-F."/>
            <person name="Goodwin L."/>
            <person name="Pitluck S."/>
            <person name="Chertkov O."/>
            <person name="Held B."/>
            <person name="Detter J.C."/>
            <person name="Han C."/>
            <person name="Tapia R."/>
            <person name="Land M."/>
            <person name="Hauser L."/>
            <person name="Kyrpides N."/>
            <person name="Ivanova N."/>
            <person name="Mikhailova N."/>
            <person name="Haggblom M."/>
            <person name="Rauschenbach I."/>
            <person name="Bini E."/>
            <person name="Woyke T."/>
        </authorList>
    </citation>
    <scope>NUCLEOTIDE SEQUENCE [LARGE SCALE GENOMIC DNA]</scope>
    <source>
        <strain evidence="2">ATCC BAA-1389 / DSM 22839 / S5</strain>
    </source>
</reference>
<evidence type="ECO:0000313" key="2">
    <source>
        <dbReference type="Proteomes" id="UP000002572"/>
    </source>
</evidence>
<dbReference type="Proteomes" id="UP000002572">
    <property type="component" value="Chromosome"/>
</dbReference>
<dbReference type="HOGENOM" id="CLU_141510_0_0_0"/>
<organism evidence="1 2">
    <name type="scientific">Desulfurispirillum indicum (strain ATCC BAA-1389 / DSM 22839 / S5)</name>
    <dbReference type="NCBI Taxonomy" id="653733"/>
    <lineage>
        <taxon>Bacteria</taxon>
        <taxon>Pseudomonadati</taxon>
        <taxon>Chrysiogenota</taxon>
        <taxon>Chrysiogenia</taxon>
        <taxon>Chrysiogenales</taxon>
        <taxon>Chrysiogenaceae</taxon>
        <taxon>Desulfurispirillum</taxon>
    </lineage>
</organism>
<evidence type="ECO:0000313" key="1">
    <source>
        <dbReference type="EMBL" id="ADU65025.1"/>
    </source>
</evidence>
<dbReference type="RefSeq" id="WP_013504914.1">
    <property type="nucleotide sequence ID" value="NC_014836.1"/>
</dbReference>
<dbReference type="EMBL" id="CP002432">
    <property type="protein sequence ID" value="ADU65025.1"/>
    <property type="molecule type" value="Genomic_DNA"/>
</dbReference>
<dbReference type="InParanoid" id="E6W6M5"/>